<evidence type="ECO:0000313" key="3">
    <source>
        <dbReference type="Proteomes" id="UP000297861"/>
    </source>
</evidence>
<protein>
    <submittedName>
        <fullName evidence="2">DUF3806 domain-containing protein</fullName>
    </submittedName>
</protein>
<keyword evidence="3" id="KW-1185">Reference proteome</keyword>
<name>A0A4Y8L8Z3_9BACT</name>
<comment type="caution">
    <text evidence="2">The sequence shown here is derived from an EMBL/GenBank/DDBJ whole genome shotgun (WGS) entry which is preliminary data.</text>
</comment>
<dbReference type="Proteomes" id="UP000297861">
    <property type="component" value="Unassembled WGS sequence"/>
</dbReference>
<proteinExistence type="predicted"/>
<accession>A0A4Y8L8Z3</accession>
<evidence type="ECO:0000259" key="1">
    <source>
        <dbReference type="Pfam" id="PF12713"/>
    </source>
</evidence>
<sequence length="169" mass="19681">MKTDGFEHKSFEINGRTVEYKTKIVDKIEQDVVNLSDKDKEFVAYCLVDAEILLKQLDKVKDLSAYSATDLDILIYYWLHNRSWFKLVEEDEFINALGAAFGYLMNKECHTVWSIINDEYGRDFTCVSEVPKFQTFPFSSVWKAVEEGREGSLQDILDLVKKHLNDNSF</sequence>
<gene>
    <name evidence="2" type="ORF">E2605_00635</name>
</gene>
<evidence type="ECO:0000313" key="2">
    <source>
        <dbReference type="EMBL" id="TFD98624.1"/>
    </source>
</evidence>
<dbReference type="OrthoDB" id="996405at2"/>
<dbReference type="STRING" id="1121485.GCA_000426485_00889"/>
<dbReference type="RefSeq" id="WP_134435187.1">
    <property type="nucleotide sequence ID" value="NZ_SOML01000001.1"/>
</dbReference>
<reference evidence="2 3" key="1">
    <citation type="submission" date="2019-03" db="EMBL/GenBank/DDBJ databases">
        <title>San Antonio Military Medical Center submission to MRSN (WRAIR), pending publication.</title>
        <authorList>
            <person name="Blyth D.M."/>
            <person name="Mccarthy S.L."/>
            <person name="Schall S.E."/>
            <person name="Stam J.A."/>
            <person name="Ong A.C."/>
            <person name="Mcgann P.T."/>
        </authorList>
    </citation>
    <scope>NUCLEOTIDE SEQUENCE [LARGE SCALE GENOMIC DNA]</scope>
    <source>
        <strain evidence="2 3">MRSN571793</strain>
    </source>
</reference>
<dbReference type="AlphaFoldDB" id="A0A4Y8L8Z3"/>
<dbReference type="Pfam" id="PF12713">
    <property type="entry name" value="DUF3806"/>
    <property type="match status" value="1"/>
</dbReference>
<organism evidence="2 3">
    <name type="scientific">Dysgonomonas capnocytophagoides</name>
    <dbReference type="NCBI Taxonomy" id="45254"/>
    <lineage>
        <taxon>Bacteria</taxon>
        <taxon>Pseudomonadati</taxon>
        <taxon>Bacteroidota</taxon>
        <taxon>Bacteroidia</taxon>
        <taxon>Bacteroidales</taxon>
        <taxon>Dysgonomonadaceae</taxon>
        <taxon>Dysgonomonas</taxon>
    </lineage>
</organism>
<dbReference type="InterPro" id="IPR024266">
    <property type="entry name" value="DUF3806"/>
</dbReference>
<feature type="domain" description="DUF3806" evidence="1">
    <location>
        <begin position="82"/>
        <end position="152"/>
    </location>
</feature>
<dbReference type="EMBL" id="SOML01000001">
    <property type="protein sequence ID" value="TFD98624.1"/>
    <property type="molecule type" value="Genomic_DNA"/>
</dbReference>